<keyword evidence="2" id="KW-1185">Reference proteome</keyword>
<accession>A0ABU4X715</accession>
<sequence length="237" mass="27259">MEALSSFELNNYAFEIRYPNAYRIWDEAGRIAIQLQEGVKNLELTKGEPSLLAFVLNNSTTVEVRIDRLNVTEHYPKSDFSKDTRDLQYVFDVVADNIRITDITRLGTKVEYRKDFKSKSELSHFFENFKVVSAVAGKNFNVASELVFPTIHLQAEDKELGYHFRITPKNERVQLSVGPGVTDIQAVDKEKIYVSLEVDLYTVKETDRSSLRVSDWIDTVARVVRRDVDKILSKLSE</sequence>
<reference evidence="1 2" key="1">
    <citation type="submission" date="2023-08" db="EMBL/GenBank/DDBJ databases">
        <title>Implementing the SeqCode for naming new Mesorhizobium species isolated from Vachellia karroo root nodules.</title>
        <authorList>
            <person name="Van Lill M."/>
        </authorList>
    </citation>
    <scope>NUCLEOTIDE SEQUENCE [LARGE SCALE GENOMIC DNA]</scope>
    <source>
        <strain evidence="1 2">VK23A</strain>
    </source>
</reference>
<gene>
    <name evidence="1" type="ORF">RFM27_00690</name>
</gene>
<comment type="caution">
    <text evidence="1">The sequence shown here is derived from an EMBL/GenBank/DDBJ whole genome shotgun (WGS) entry which is preliminary data.</text>
</comment>
<protein>
    <recommendedName>
        <fullName evidence="3">TIGR04255 family protein</fullName>
    </recommendedName>
</protein>
<evidence type="ECO:0000313" key="1">
    <source>
        <dbReference type="EMBL" id="MDX8470596.1"/>
    </source>
</evidence>
<proteinExistence type="predicted"/>
<name>A0ABU4X715_9HYPH</name>
<dbReference type="EMBL" id="JAVIIZ010000001">
    <property type="protein sequence ID" value="MDX8470596.1"/>
    <property type="molecule type" value="Genomic_DNA"/>
</dbReference>
<organism evidence="1 2">
    <name type="scientific">Mesorhizobium dulcispinae</name>
    <dbReference type="NCBI Taxonomy" id="3072316"/>
    <lineage>
        <taxon>Bacteria</taxon>
        <taxon>Pseudomonadati</taxon>
        <taxon>Pseudomonadota</taxon>
        <taxon>Alphaproteobacteria</taxon>
        <taxon>Hyphomicrobiales</taxon>
        <taxon>Phyllobacteriaceae</taxon>
        <taxon>Mesorhizobium</taxon>
    </lineage>
</organism>
<evidence type="ECO:0008006" key="3">
    <source>
        <dbReference type="Google" id="ProtNLM"/>
    </source>
</evidence>
<evidence type="ECO:0000313" key="2">
    <source>
        <dbReference type="Proteomes" id="UP001271780"/>
    </source>
</evidence>
<dbReference type="Proteomes" id="UP001271780">
    <property type="component" value="Unassembled WGS sequence"/>
</dbReference>
<dbReference type="RefSeq" id="WP_320314935.1">
    <property type="nucleotide sequence ID" value="NZ_JAVIIX010000001.1"/>
</dbReference>